<evidence type="ECO:0000256" key="8">
    <source>
        <dbReference type="ARBA" id="ARBA00022839"/>
    </source>
</evidence>
<dbReference type="Proteomes" id="UP000241074">
    <property type="component" value="Chromosome"/>
</dbReference>
<feature type="binding site" evidence="14">
    <location>
        <position position="12"/>
    </location>
    <ligand>
        <name>substrate</name>
    </ligand>
</feature>
<dbReference type="InterPro" id="IPR036397">
    <property type="entry name" value="RNaseH_sf"/>
</dbReference>
<evidence type="ECO:0000256" key="5">
    <source>
        <dbReference type="ARBA" id="ARBA00022723"/>
    </source>
</evidence>
<dbReference type="InterPro" id="IPR058561">
    <property type="entry name" value="Exonuc_1_C"/>
</dbReference>
<dbReference type="InterPro" id="IPR013520">
    <property type="entry name" value="Ribonucl_H"/>
</dbReference>
<dbReference type="Gene3D" id="1.20.1280.70">
    <property type="entry name" value="Exonuclease ExoI, domain 3"/>
    <property type="match status" value="1"/>
</dbReference>
<feature type="binding site" evidence="15">
    <location>
        <position position="10"/>
    </location>
    <ligand>
        <name>Mg(2+)</name>
        <dbReference type="ChEBI" id="CHEBI:18420"/>
        <label>1</label>
    </ligand>
</feature>
<dbReference type="Pfam" id="PF00929">
    <property type="entry name" value="RNase_T"/>
    <property type="match status" value="1"/>
</dbReference>
<evidence type="ECO:0000259" key="17">
    <source>
        <dbReference type="PROSITE" id="PS51785"/>
    </source>
</evidence>
<feature type="binding site" evidence="14">
    <location>
        <position position="160"/>
    </location>
    <ligand>
        <name>substrate</name>
    </ligand>
</feature>
<dbReference type="PROSITE" id="PS51784">
    <property type="entry name" value="EXOI_SH3"/>
    <property type="match status" value="1"/>
</dbReference>
<dbReference type="GO" id="GO:0003677">
    <property type="term" value="F:DNA binding"/>
    <property type="evidence" value="ECO:0007669"/>
    <property type="project" value="UniProtKB-KW"/>
</dbReference>
<dbReference type="SUPFAM" id="SSF53098">
    <property type="entry name" value="Ribonuclease H-like"/>
    <property type="match status" value="1"/>
</dbReference>
<sequence>MNQASFLFHDYETFGADPKLDRPAQFAAIRTNADFEPIDEPVSILMKPVLDCLPDPVSCLITGLTPQRAEQEGLDEPAFFAEVHQQMITPRTCTLGFNSIRFDDEFTRHGFFRNFYEPYAREWQGGNSRFDLLDLTRMCYALRPEGIEWPEHAPGKPSFKLEHLARANRLTHSHAHEALSDVEATIGLCRLIRTHQPRLFDFLFELRDKRRAGALLDWAKRTPVLHSSSRIPAERGATTIVIPLAQHPVLPNGVIVFDLMSDPTDLLDLDIDDIRDRVFVDRNALPEDVSRIPLKVVHLNKAPALAPLSVLNGVNTHRIGLDPDRCARHALRLQAAEVSLASKVRDVFAPLADYPKQDAEAALYDGFLAQADQALLPKIRRAAPEALQELAQGLKDARLKELVFRFRARHAAYTLSPAEASTWQRFLNTRLYDAPDRPERSLPARLTQIAAMRHNPELRPQDVPILDAVEQWLRALPNRLGLSAEPISTPALD</sequence>
<evidence type="ECO:0000256" key="7">
    <source>
        <dbReference type="ARBA" id="ARBA00022801"/>
    </source>
</evidence>
<evidence type="ECO:0000256" key="4">
    <source>
        <dbReference type="ARBA" id="ARBA00022722"/>
    </source>
</evidence>
<dbReference type="EMBL" id="CP027860">
    <property type="protein sequence ID" value="AVP99077.1"/>
    <property type="molecule type" value="Genomic_DNA"/>
</dbReference>
<dbReference type="InterPro" id="IPR038649">
    <property type="entry name" value="EXOI_SH3_sf"/>
</dbReference>
<feature type="binding site" evidence="15">
    <location>
        <position position="181"/>
    </location>
    <ligand>
        <name>Mg(2+)</name>
        <dbReference type="ChEBI" id="CHEBI:18420"/>
        <label>2</label>
    </ligand>
</feature>
<dbReference type="GO" id="GO:0006281">
    <property type="term" value="P:DNA repair"/>
    <property type="evidence" value="ECO:0007669"/>
    <property type="project" value="UniProtKB-KW"/>
</dbReference>
<evidence type="ECO:0000256" key="11">
    <source>
        <dbReference type="ARBA" id="ARBA00023204"/>
    </source>
</evidence>
<evidence type="ECO:0000256" key="2">
    <source>
        <dbReference type="ARBA" id="ARBA00012108"/>
    </source>
</evidence>
<organism evidence="18 19">
    <name type="scientific">Ahniella affigens</name>
    <dbReference type="NCBI Taxonomy" id="2021234"/>
    <lineage>
        <taxon>Bacteria</taxon>
        <taxon>Pseudomonadati</taxon>
        <taxon>Pseudomonadota</taxon>
        <taxon>Gammaproteobacteria</taxon>
        <taxon>Lysobacterales</taxon>
        <taxon>Rhodanobacteraceae</taxon>
        <taxon>Ahniella</taxon>
    </lineage>
</organism>
<comment type="subunit">
    <text evidence="12">Monomer. Interacts with ssb (via C-terminus); this interaction stimulates the exonuclease activity by recruiting the enzyme to its substrate.</text>
</comment>
<name>A0A2P1PW51_9GAMM</name>
<dbReference type="InterPro" id="IPR034747">
    <property type="entry name" value="EXOI_SH3"/>
</dbReference>
<evidence type="ECO:0000313" key="19">
    <source>
        <dbReference type="Proteomes" id="UP000241074"/>
    </source>
</evidence>
<comment type="cofactor">
    <cofactor evidence="15">
        <name>Mg(2+)</name>
        <dbReference type="ChEBI" id="CHEBI:18420"/>
    </cofactor>
    <text evidence="15">Binds 2 Mg(2+) ions per monomer.</text>
</comment>
<evidence type="ECO:0000256" key="6">
    <source>
        <dbReference type="ARBA" id="ARBA00022763"/>
    </source>
</evidence>
<dbReference type="Pfam" id="PF26016">
    <property type="entry name" value="ExoI_C"/>
    <property type="match status" value="1"/>
</dbReference>
<dbReference type="RefSeq" id="WP_106892996.1">
    <property type="nucleotide sequence ID" value="NZ_CP027860.1"/>
</dbReference>
<keyword evidence="19" id="KW-1185">Reference proteome</keyword>
<dbReference type="InterPro" id="IPR012337">
    <property type="entry name" value="RNaseH-like_sf"/>
</dbReference>
<evidence type="ECO:0000256" key="3">
    <source>
        <dbReference type="ARBA" id="ARBA00019900"/>
    </source>
</evidence>
<feature type="domain" description="ExoI SH3-like" evidence="16">
    <location>
        <begin position="197"/>
        <end position="352"/>
    </location>
</feature>
<dbReference type="Gene3D" id="3.30.1520.20">
    <property type="entry name" value="Exonuclease ExoI, domain 2"/>
    <property type="match status" value="1"/>
</dbReference>
<evidence type="ECO:0000256" key="9">
    <source>
        <dbReference type="ARBA" id="ARBA00022842"/>
    </source>
</evidence>
<feature type="binding site" evidence="15">
    <location>
        <position position="12"/>
    </location>
    <ligand>
        <name>Mg(2+)</name>
        <dbReference type="ChEBI" id="CHEBI:18420"/>
        <label>2</label>
    </ligand>
</feature>
<dbReference type="GO" id="GO:0046872">
    <property type="term" value="F:metal ion binding"/>
    <property type="evidence" value="ECO:0007669"/>
    <property type="project" value="UniProtKB-KW"/>
</dbReference>
<dbReference type="KEGG" id="xba:C7S18_18735"/>
<comment type="catalytic activity">
    <reaction evidence="1 13">
        <text>Exonucleolytic cleavage in the 3'- to 5'-direction to yield nucleoside 5'-phosphates.</text>
        <dbReference type="EC" id="3.1.11.1"/>
    </reaction>
</comment>
<dbReference type="EC" id="3.1.11.1" evidence="2 13"/>
<dbReference type="CDD" id="cd06138">
    <property type="entry name" value="ExoI_N"/>
    <property type="match status" value="1"/>
</dbReference>
<evidence type="ECO:0000256" key="15">
    <source>
        <dbReference type="PIRSR" id="PIRSR000977-2"/>
    </source>
</evidence>
<accession>A0A2P1PW51</accession>
<protein>
    <recommendedName>
        <fullName evidence="3 13">Exodeoxyribonuclease I</fullName>
        <ecNumber evidence="2 13">3.1.11.1</ecNumber>
    </recommendedName>
</protein>
<dbReference type="PROSITE" id="PS51785">
    <property type="entry name" value="EXOI_C"/>
    <property type="match status" value="1"/>
</dbReference>
<dbReference type="Pfam" id="PF08411">
    <property type="entry name" value="ExoI_SH3"/>
    <property type="match status" value="1"/>
</dbReference>
<dbReference type="InterPro" id="IPR013620">
    <property type="entry name" value="Exonuc_1_SH3"/>
</dbReference>
<dbReference type="FunFam" id="3.30.420.10:FF:000033">
    <property type="entry name" value="Exodeoxyribonuclease I"/>
    <property type="match status" value="1"/>
</dbReference>
<dbReference type="InterPro" id="IPR023607">
    <property type="entry name" value="Exodeoxyribonuclease_I"/>
</dbReference>
<keyword evidence="10" id="KW-0238">DNA-binding</keyword>
<evidence type="ECO:0000256" key="1">
    <source>
        <dbReference type="ARBA" id="ARBA00000563"/>
    </source>
</evidence>
<dbReference type="NCBIfam" id="NF008746">
    <property type="entry name" value="PRK11779.1"/>
    <property type="match status" value="1"/>
</dbReference>
<dbReference type="OrthoDB" id="9763470at2"/>
<proteinExistence type="predicted"/>
<keyword evidence="7 13" id="KW-0378">Hydrolase</keyword>
<evidence type="ECO:0000256" key="14">
    <source>
        <dbReference type="PIRSR" id="PIRSR000977-1"/>
    </source>
</evidence>
<gene>
    <name evidence="18" type="ORF">C7S18_18735</name>
</gene>
<feature type="domain" description="ExoI C-terminal" evidence="17">
    <location>
        <begin position="355"/>
        <end position="477"/>
    </location>
</feature>
<dbReference type="GO" id="GO:0008310">
    <property type="term" value="F:single-stranded DNA 3'-5' DNA exonuclease activity"/>
    <property type="evidence" value="ECO:0007669"/>
    <property type="project" value="UniProtKB-EC"/>
</dbReference>
<evidence type="ECO:0000313" key="18">
    <source>
        <dbReference type="EMBL" id="AVP99077.1"/>
    </source>
</evidence>
<evidence type="ECO:0000256" key="12">
    <source>
        <dbReference type="ARBA" id="ARBA00046792"/>
    </source>
</evidence>
<reference evidence="18 19" key="1">
    <citation type="submission" date="2018-03" db="EMBL/GenBank/DDBJ databases">
        <title>Ahniella affigens gen. nov., sp. nov., a gammaproteobacterium isolated from sandy soil near a stream.</title>
        <authorList>
            <person name="Ko Y."/>
            <person name="Kim J.-H."/>
        </authorList>
    </citation>
    <scope>NUCLEOTIDE SEQUENCE [LARGE SCALE GENOMIC DNA]</scope>
    <source>
        <strain evidence="18 19">D13</strain>
    </source>
</reference>
<keyword evidence="8 13" id="KW-0269">Exonuclease</keyword>
<dbReference type="PIRSF" id="PIRSF000977">
    <property type="entry name" value="Exodeoxyribonuclease_I"/>
    <property type="match status" value="1"/>
</dbReference>
<keyword evidence="11 13" id="KW-0234">DNA repair</keyword>
<evidence type="ECO:0000256" key="13">
    <source>
        <dbReference type="PIRNR" id="PIRNR000977"/>
    </source>
</evidence>
<keyword evidence="5 15" id="KW-0479">Metal-binding</keyword>
<keyword evidence="4 13" id="KW-0540">Nuclease</keyword>
<keyword evidence="6 13" id="KW-0227">DNA damage</keyword>
<dbReference type="AlphaFoldDB" id="A0A2P1PW51"/>
<evidence type="ECO:0000259" key="16">
    <source>
        <dbReference type="PROSITE" id="PS51784"/>
    </source>
</evidence>
<dbReference type="Gene3D" id="3.30.420.10">
    <property type="entry name" value="Ribonuclease H-like superfamily/Ribonuclease H"/>
    <property type="match status" value="1"/>
</dbReference>
<reference evidence="18 19" key="2">
    <citation type="submission" date="2018-03" db="EMBL/GenBank/DDBJ databases">
        <authorList>
            <person name="Keele B.F."/>
        </authorList>
    </citation>
    <scope>NUCLEOTIDE SEQUENCE [LARGE SCALE GENOMIC DNA]</scope>
    <source>
        <strain evidence="18 19">D13</strain>
    </source>
</reference>
<keyword evidence="9 15" id="KW-0460">Magnesium</keyword>
<evidence type="ECO:0000256" key="10">
    <source>
        <dbReference type="ARBA" id="ARBA00023125"/>
    </source>
</evidence>